<feature type="domain" description="Mur ligase central" evidence="13">
    <location>
        <begin position="44"/>
        <end position="260"/>
    </location>
</feature>
<dbReference type="Gene3D" id="3.90.190.20">
    <property type="entry name" value="Mur ligase, C-terminal domain"/>
    <property type="match status" value="1"/>
</dbReference>
<comment type="similarity">
    <text evidence="2 11">Belongs to the folylpolyglutamate synthase family.</text>
</comment>
<organism evidence="14 15">
    <name type="scientific">Youxingia wuxianensis</name>
    <dbReference type="NCBI Taxonomy" id="2763678"/>
    <lineage>
        <taxon>Bacteria</taxon>
        <taxon>Bacillati</taxon>
        <taxon>Bacillota</taxon>
        <taxon>Clostridia</taxon>
        <taxon>Eubacteriales</taxon>
        <taxon>Oscillospiraceae</taxon>
        <taxon>Youxingia</taxon>
    </lineage>
</organism>
<dbReference type="Gene3D" id="3.40.1190.10">
    <property type="entry name" value="Mur-like, catalytic domain"/>
    <property type="match status" value="1"/>
</dbReference>
<keyword evidence="5" id="KW-0479">Metal-binding</keyword>
<evidence type="ECO:0000313" key="14">
    <source>
        <dbReference type="EMBL" id="MBC8584535.1"/>
    </source>
</evidence>
<dbReference type="InterPro" id="IPR001645">
    <property type="entry name" value="Folylpolyglutamate_synth"/>
</dbReference>
<dbReference type="InterPro" id="IPR018109">
    <property type="entry name" value="Folylpolyglutamate_synth_CS"/>
</dbReference>
<dbReference type="Proteomes" id="UP000623678">
    <property type="component" value="Unassembled WGS sequence"/>
</dbReference>
<evidence type="ECO:0000256" key="9">
    <source>
        <dbReference type="ARBA" id="ARBA00030592"/>
    </source>
</evidence>
<evidence type="ECO:0000256" key="7">
    <source>
        <dbReference type="ARBA" id="ARBA00022840"/>
    </source>
</evidence>
<dbReference type="SUPFAM" id="SSF53623">
    <property type="entry name" value="MurD-like peptide ligases, catalytic domain"/>
    <property type="match status" value="1"/>
</dbReference>
<keyword evidence="4 11" id="KW-0436">Ligase</keyword>
<evidence type="ECO:0000313" key="15">
    <source>
        <dbReference type="Proteomes" id="UP000623678"/>
    </source>
</evidence>
<evidence type="ECO:0000256" key="2">
    <source>
        <dbReference type="ARBA" id="ARBA00008276"/>
    </source>
</evidence>
<comment type="cofactor">
    <cofactor evidence="1">
        <name>Mg(2+)</name>
        <dbReference type="ChEBI" id="CHEBI:18420"/>
    </cofactor>
</comment>
<evidence type="ECO:0000259" key="12">
    <source>
        <dbReference type="Pfam" id="PF02875"/>
    </source>
</evidence>
<dbReference type="RefSeq" id="WP_262394367.1">
    <property type="nucleotide sequence ID" value="NZ_JACRTD010000002.1"/>
</dbReference>
<gene>
    <name evidence="14" type="ORF">H8705_02955</name>
</gene>
<dbReference type="GO" id="GO:0004326">
    <property type="term" value="F:tetrahydrofolylpolyglutamate synthase activity"/>
    <property type="evidence" value="ECO:0007669"/>
    <property type="project" value="UniProtKB-EC"/>
</dbReference>
<evidence type="ECO:0000256" key="4">
    <source>
        <dbReference type="ARBA" id="ARBA00022598"/>
    </source>
</evidence>
<dbReference type="EMBL" id="JACRTD010000002">
    <property type="protein sequence ID" value="MBC8584535.1"/>
    <property type="molecule type" value="Genomic_DNA"/>
</dbReference>
<keyword evidence="7 11" id="KW-0067">ATP-binding</keyword>
<dbReference type="GO" id="GO:0005524">
    <property type="term" value="F:ATP binding"/>
    <property type="evidence" value="ECO:0007669"/>
    <property type="project" value="UniProtKB-KW"/>
</dbReference>
<evidence type="ECO:0000256" key="8">
    <source>
        <dbReference type="ARBA" id="ARBA00022842"/>
    </source>
</evidence>
<dbReference type="PIRSF" id="PIRSF001563">
    <property type="entry name" value="Folylpolyglu_synth"/>
    <property type="match status" value="1"/>
</dbReference>
<dbReference type="GO" id="GO:0046872">
    <property type="term" value="F:metal ion binding"/>
    <property type="evidence" value="ECO:0007669"/>
    <property type="project" value="UniProtKB-KW"/>
</dbReference>
<comment type="caution">
    <text evidence="14">The sequence shown here is derived from an EMBL/GenBank/DDBJ whole genome shotgun (WGS) entry which is preliminary data.</text>
</comment>
<dbReference type="PANTHER" id="PTHR11136">
    <property type="entry name" value="FOLYLPOLYGLUTAMATE SYNTHASE-RELATED"/>
    <property type="match status" value="1"/>
</dbReference>
<dbReference type="FunFam" id="3.40.1190.10:FF:000011">
    <property type="entry name" value="Folylpolyglutamate synthase/dihydrofolate synthase"/>
    <property type="match status" value="1"/>
</dbReference>
<dbReference type="SUPFAM" id="SSF53244">
    <property type="entry name" value="MurD-like peptide ligases, peptide-binding domain"/>
    <property type="match status" value="1"/>
</dbReference>
<dbReference type="NCBIfam" id="TIGR01499">
    <property type="entry name" value="folC"/>
    <property type="match status" value="1"/>
</dbReference>
<keyword evidence="15" id="KW-1185">Reference proteome</keyword>
<dbReference type="InterPro" id="IPR004101">
    <property type="entry name" value="Mur_ligase_C"/>
</dbReference>
<dbReference type="AlphaFoldDB" id="A0A926IGX0"/>
<proteinExistence type="inferred from homology"/>
<dbReference type="InterPro" id="IPR036565">
    <property type="entry name" value="Mur-like_cat_sf"/>
</dbReference>
<evidence type="ECO:0000256" key="3">
    <source>
        <dbReference type="ARBA" id="ARBA00013025"/>
    </source>
</evidence>
<reference evidence="14" key="1">
    <citation type="submission" date="2020-08" db="EMBL/GenBank/DDBJ databases">
        <title>Genome public.</title>
        <authorList>
            <person name="Liu C."/>
            <person name="Sun Q."/>
        </authorList>
    </citation>
    <scope>NUCLEOTIDE SEQUENCE</scope>
    <source>
        <strain evidence="14">NSJ-64</strain>
    </source>
</reference>
<dbReference type="Pfam" id="PF02875">
    <property type="entry name" value="Mur_ligase_C"/>
    <property type="match status" value="1"/>
</dbReference>
<dbReference type="PANTHER" id="PTHR11136:SF0">
    <property type="entry name" value="DIHYDROFOLATE SYNTHETASE-RELATED"/>
    <property type="match status" value="1"/>
</dbReference>
<dbReference type="InterPro" id="IPR036615">
    <property type="entry name" value="Mur_ligase_C_dom_sf"/>
</dbReference>
<evidence type="ECO:0000256" key="5">
    <source>
        <dbReference type="ARBA" id="ARBA00022723"/>
    </source>
</evidence>
<evidence type="ECO:0000256" key="1">
    <source>
        <dbReference type="ARBA" id="ARBA00001946"/>
    </source>
</evidence>
<keyword evidence="8" id="KW-0460">Magnesium</keyword>
<dbReference type="PROSITE" id="PS01011">
    <property type="entry name" value="FOLYLPOLYGLU_SYNT_1"/>
    <property type="match status" value="1"/>
</dbReference>
<dbReference type="GO" id="GO:0008841">
    <property type="term" value="F:dihydrofolate synthase activity"/>
    <property type="evidence" value="ECO:0007669"/>
    <property type="project" value="TreeGrafter"/>
</dbReference>
<dbReference type="GO" id="GO:0005737">
    <property type="term" value="C:cytoplasm"/>
    <property type="evidence" value="ECO:0007669"/>
    <property type="project" value="TreeGrafter"/>
</dbReference>
<accession>A0A926IGX0</accession>
<name>A0A926IGX0_9FIRM</name>
<protein>
    <recommendedName>
        <fullName evidence="3">tetrahydrofolate synthase</fullName>
        <ecNumber evidence="3">6.3.2.17</ecNumber>
    </recommendedName>
    <alternativeName>
        <fullName evidence="9">Tetrahydrofolylpolyglutamate synthase</fullName>
    </alternativeName>
</protein>
<comment type="catalytic activity">
    <reaction evidence="10">
        <text>(6S)-5,6,7,8-tetrahydrofolyl-(gamma-L-Glu)(n) + L-glutamate + ATP = (6S)-5,6,7,8-tetrahydrofolyl-(gamma-L-Glu)(n+1) + ADP + phosphate + H(+)</text>
        <dbReference type="Rhea" id="RHEA:10580"/>
        <dbReference type="Rhea" id="RHEA-COMP:14738"/>
        <dbReference type="Rhea" id="RHEA-COMP:14740"/>
        <dbReference type="ChEBI" id="CHEBI:15378"/>
        <dbReference type="ChEBI" id="CHEBI:29985"/>
        <dbReference type="ChEBI" id="CHEBI:30616"/>
        <dbReference type="ChEBI" id="CHEBI:43474"/>
        <dbReference type="ChEBI" id="CHEBI:141005"/>
        <dbReference type="ChEBI" id="CHEBI:456216"/>
        <dbReference type="EC" id="6.3.2.17"/>
    </reaction>
</comment>
<evidence type="ECO:0000256" key="6">
    <source>
        <dbReference type="ARBA" id="ARBA00022741"/>
    </source>
</evidence>
<dbReference type="InterPro" id="IPR013221">
    <property type="entry name" value="Mur_ligase_cen"/>
</dbReference>
<evidence type="ECO:0000256" key="11">
    <source>
        <dbReference type="PIRNR" id="PIRNR001563"/>
    </source>
</evidence>
<evidence type="ECO:0000256" key="10">
    <source>
        <dbReference type="ARBA" id="ARBA00047493"/>
    </source>
</evidence>
<keyword evidence="6 11" id="KW-0547">Nucleotide-binding</keyword>
<dbReference type="PROSITE" id="PS01012">
    <property type="entry name" value="FOLYLPOLYGLU_SYNT_2"/>
    <property type="match status" value="1"/>
</dbReference>
<sequence>MTFEQTMQYIHSFERFGSRPGLERIERLLELLGRPQDKLKIIHVAGTNGKGSITAMTASILKTAGYKTGMYISPFVLDFRERIQLNGEMITKQQLADTMTRLRPMIEQVAGITEFEVITAAALDFFVQESCDVVVLEVGLGGRFDATNVVNNPLVSVIASIGLDHMDILGDTLEKIAFEKCGIIKPGGVTVCYPKQSVEALTVIMEQCAIKGNRLVLPNENSVEKITCGEDGSEIVYEGMCLTIPLLGQHQISNAITAAQTAKEAAKQGLSITDEEIFKGIADVRFPARLEVLCREPLVVLDGAHNPDGAQALERCLSIFGDRPITAVMGVLKDKDSEAELALLAPHFQRIIAVTPQNPRALSGEELALRASKYCKEVVSYGENFPFAFQRAYEAASAEKRGMVLIFGSLYMAGEMRRVVLEFCGK</sequence>
<evidence type="ECO:0000259" key="13">
    <source>
        <dbReference type="Pfam" id="PF08245"/>
    </source>
</evidence>
<dbReference type="EC" id="6.3.2.17" evidence="3"/>
<feature type="domain" description="Mur ligase C-terminal" evidence="12">
    <location>
        <begin position="289"/>
        <end position="409"/>
    </location>
</feature>
<dbReference type="Pfam" id="PF08245">
    <property type="entry name" value="Mur_ligase_M"/>
    <property type="match status" value="1"/>
</dbReference>